<proteinExistence type="predicted"/>
<organism evidence="2 3">
    <name type="scientific">Linnemannia gamsii</name>
    <dbReference type="NCBI Taxonomy" id="64522"/>
    <lineage>
        <taxon>Eukaryota</taxon>
        <taxon>Fungi</taxon>
        <taxon>Fungi incertae sedis</taxon>
        <taxon>Mucoromycota</taxon>
        <taxon>Mortierellomycotina</taxon>
        <taxon>Mortierellomycetes</taxon>
        <taxon>Mortierellales</taxon>
        <taxon>Mortierellaceae</taxon>
        <taxon>Linnemannia</taxon>
    </lineage>
</organism>
<feature type="region of interest" description="Disordered" evidence="1">
    <location>
        <begin position="62"/>
        <end position="82"/>
    </location>
</feature>
<evidence type="ECO:0000313" key="2">
    <source>
        <dbReference type="EMBL" id="KAG0292378.1"/>
    </source>
</evidence>
<feature type="compositionally biased region" description="Polar residues" evidence="1">
    <location>
        <begin position="66"/>
        <end position="76"/>
    </location>
</feature>
<sequence length="82" mass="9202">MNRTEAAFIDLTSGAVRRNSVVHQVDTASSVTQPHYYEISMVQLQAPQVDSVTSPDLFDEMEPYLKSQNNHNSQAHSLRAKL</sequence>
<reference evidence="2 3" key="1">
    <citation type="journal article" date="2020" name="Fungal Divers.">
        <title>Resolving the Mortierellaceae phylogeny through synthesis of multi-gene phylogenetics and phylogenomics.</title>
        <authorList>
            <person name="Vandepol N."/>
            <person name="Liber J."/>
            <person name="Desiro A."/>
            <person name="Na H."/>
            <person name="Kennedy M."/>
            <person name="Barry K."/>
            <person name="Grigoriev I.V."/>
            <person name="Miller A.N."/>
            <person name="O'Donnell K."/>
            <person name="Stajich J.E."/>
            <person name="Bonito G."/>
        </authorList>
    </citation>
    <scope>NUCLEOTIDE SEQUENCE [LARGE SCALE GENOMIC DNA]</scope>
    <source>
        <strain evidence="2 3">AD045</strain>
    </source>
</reference>
<protein>
    <submittedName>
        <fullName evidence="2">Uncharacterized protein</fullName>
    </submittedName>
</protein>
<accession>A0ABQ7K5Y6</accession>
<evidence type="ECO:0000313" key="3">
    <source>
        <dbReference type="Proteomes" id="UP001194696"/>
    </source>
</evidence>
<comment type="caution">
    <text evidence="2">The sequence shown here is derived from an EMBL/GenBank/DDBJ whole genome shotgun (WGS) entry which is preliminary data.</text>
</comment>
<keyword evidence="3" id="KW-1185">Reference proteome</keyword>
<gene>
    <name evidence="2" type="ORF">BGZ96_004182</name>
</gene>
<name>A0ABQ7K5Y6_9FUNG</name>
<evidence type="ECO:0000256" key="1">
    <source>
        <dbReference type="SAM" id="MobiDB-lite"/>
    </source>
</evidence>
<dbReference type="EMBL" id="JAAAIM010000199">
    <property type="protein sequence ID" value="KAG0292378.1"/>
    <property type="molecule type" value="Genomic_DNA"/>
</dbReference>
<dbReference type="Proteomes" id="UP001194696">
    <property type="component" value="Unassembled WGS sequence"/>
</dbReference>